<dbReference type="Proteomes" id="UP001162060">
    <property type="component" value="Unassembled WGS sequence"/>
</dbReference>
<evidence type="ECO:0000313" key="3">
    <source>
        <dbReference type="EMBL" id="CAK7914868.1"/>
    </source>
</evidence>
<reference evidence="3" key="1">
    <citation type="submission" date="2024-01" db="EMBL/GenBank/DDBJ databases">
        <authorList>
            <person name="Webb A."/>
        </authorList>
    </citation>
    <scope>NUCLEOTIDE SEQUENCE</scope>
    <source>
        <strain evidence="3">Pm1</strain>
    </source>
</reference>
<evidence type="ECO:0000256" key="2">
    <source>
        <dbReference type="SAM" id="SignalP"/>
    </source>
</evidence>
<comment type="caution">
    <text evidence="3">The sequence shown here is derived from an EMBL/GenBank/DDBJ whole genome shotgun (WGS) entry which is preliminary data.</text>
</comment>
<accession>A0AAV1TEB0</accession>
<dbReference type="EMBL" id="CAKLBY020000040">
    <property type="protein sequence ID" value="CAK7914868.1"/>
    <property type="molecule type" value="Genomic_DNA"/>
</dbReference>
<feature type="chain" id="PRO_5043651391" evidence="2">
    <location>
        <begin position="21"/>
        <end position="290"/>
    </location>
</feature>
<feature type="compositionally biased region" description="Low complexity" evidence="1">
    <location>
        <begin position="259"/>
        <end position="272"/>
    </location>
</feature>
<name>A0AAV1TEB0_9STRA</name>
<gene>
    <name evidence="3" type="ORF">PM001_LOCUS5051</name>
</gene>
<keyword evidence="2" id="KW-0732">Signal</keyword>
<protein>
    <submittedName>
        <fullName evidence="3">Uncharacterized protein</fullName>
    </submittedName>
</protein>
<organism evidence="3 4">
    <name type="scientific">Peronospora matthiolae</name>
    <dbReference type="NCBI Taxonomy" id="2874970"/>
    <lineage>
        <taxon>Eukaryota</taxon>
        <taxon>Sar</taxon>
        <taxon>Stramenopiles</taxon>
        <taxon>Oomycota</taxon>
        <taxon>Peronosporomycetes</taxon>
        <taxon>Peronosporales</taxon>
        <taxon>Peronosporaceae</taxon>
        <taxon>Peronospora</taxon>
    </lineage>
</organism>
<feature type="compositionally biased region" description="Low complexity" evidence="1">
    <location>
        <begin position="198"/>
        <end position="211"/>
    </location>
</feature>
<feature type="compositionally biased region" description="Polar residues" evidence="1">
    <location>
        <begin position="212"/>
        <end position="231"/>
    </location>
</feature>
<evidence type="ECO:0000313" key="4">
    <source>
        <dbReference type="Proteomes" id="UP001162060"/>
    </source>
</evidence>
<sequence length="290" mass="29145">MSASSPFRAAALAALAVVSADNYVSVCRDATYSVATSNGVICSGAGDAPAGTICPKAGDMAAGDCHPYLPSYDGSQCTAKEDAVCAIVTGSTWGCVFPSVGCHDSAMTPGAQPPMPDANMSMNPQMPDANTMPGTPETASGMMPSVTYDPTAGGSQGMPSGMTPVVPEGGVSSDKPMPSGEGGEAGGPPTPMTVPQATPTGTIPETTTVNPETTGMNSETTESKPETTMSNPETTEMKPMEMTTTPPSVPMGTPADPMTTSETTPTTSAGAPEVEEKTTAMDPMLTATPQ</sequence>
<feature type="region of interest" description="Disordered" evidence="1">
    <location>
        <begin position="151"/>
        <end position="290"/>
    </location>
</feature>
<evidence type="ECO:0000256" key="1">
    <source>
        <dbReference type="SAM" id="MobiDB-lite"/>
    </source>
</evidence>
<proteinExistence type="predicted"/>
<feature type="signal peptide" evidence="2">
    <location>
        <begin position="1"/>
        <end position="20"/>
    </location>
</feature>
<dbReference type="AlphaFoldDB" id="A0AAV1TEB0"/>